<accession>A0A8H6A3A3</accession>
<sequence length="281" mass="31795">MDQASFGMLRDLAEELWKCKQELETKTREFEKILGKIMKVTKQPSARPGRKGPDAGSDRDIHKDFVEQDTANDSGVECNDDVIELVTGQNDGLLIAKEPRRPRTKAQSTQKPPQADATKKKDSPFAHNATCEGLSESLPSVFVYMLRSKKQRPDAYVEKLKSYIQGILPMALVKEDITTTDSTALHSFLSDNLSMKSPPKQVWGVLNDKRAVKLHLRELITRCSTLVIKNIDNRVPDYVDKDGFIRRSCERIPQWLPKSQRTNTLTTQAAGITRVNRDKTR</sequence>
<evidence type="ECO:0000256" key="1">
    <source>
        <dbReference type="SAM" id="MobiDB-lite"/>
    </source>
</evidence>
<protein>
    <submittedName>
        <fullName evidence="2">Uncharacterized protein</fullName>
    </submittedName>
</protein>
<dbReference type="Proteomes" id="UP000541154">
    <property type="component" value="Unassembled WGS sequence"/>
</dbReference>
<proteinExistence type="predicted"/>
<reference evidence="2 3" key="1">
    <citation type="submission" date="2019-04" db="EMBL/GenBank/DDBJ databases">
        <title>Aspergillus burnettii sp. nov., novel species from soil in southeast Queensland.</title>
        <authorList>
            <person name="Gilchrist C.L.M."/>
            <person name="Pitt J.I."/>
            <person name="Lange L."/>
            <person name="Lacey H.J."/>
            <person name="Vuong D."/>
            <person name="Midgley D.J."/>
            <person name="Greenfield P."/>
            <person name="Bradbury M."/>
            <person name="Lacey E."/>
            <person name="Busk P.K."/>
            <person name="Pilgaard B."/>
            <person name="Chooi Y.H."/>
            <person name="Piggott A.M."/>
        </authorList>
    </citation>
    <scope>NUCLEOTIDE SEQUENCE [LARGE SCALE GENOMIC DNA]</scope>
    <source>
        <strain evidence="2 3">FRR 5400</strain>
    </source>
</reference>
<evidence type="ECO:0000313" key="3">
    <source>
        <dbReference type="Proteomes" id="UP000541154"/>
    </source>
</evidence>
<feature type="region of interest" description="Disordered" evidence="1">
    <location>
        <begin position="39"/>
        <end position="75"/>
    </location>
</feature>
<dbReference type="EMBL" id="SPNV01000199">
    <property type="protein sequence ID" value="KAF5858598.1"/>
    <property type="molecule type" value="Genomic_DNA"/>
</dbReference>
<comment type="caution">
    <text evidence="2">The sequence shown here is derived from an EMBL/GenBank/DDBJ whole genome shotgun (WGS) entry which is preliminary data.</text>
</comment>
<name>A0A8H6A3A3_PETAA</name>
<keyword evidence="3" id="KW-1185">Reference proteome</keyword>
<evidence type="ECO:0000313" key="2">
    <source>
        <dbReference type="EMBL" id="KAF5858598.1"/>
    </source>
</evidence>
<feature type="region of interest" description="Disordered" evidence="1">
    <location>
        <begin position="93"/>
        <end position="128"/>
    </location>
</feature>
<dbReference type="AlphaFoldDB" id="A0A8H6A3A3"/>
<feature type="compositionally biased region" description="Basic and acidic residues" evidence="1">
    <location>
        <begin position="51"/>
        <end position="66"/>
    </location>
</feature>
<gene>
    <name evidence="2" type="ORF">ETB97_003991</name>
</gene>
<organism evidence="2 3">
    <name type="scientific">Petromyces alliaceus</name>
    <name type="common">Aspergillus alliaceus</name>
    <dbReference type="NCBI Taxonomy" id="209559"/>
    <lineage>
        <taxon>Eukaryota</taxon>
        <taxon>Fungi</taxon>
        <taxon>Dikarya</taxon>
        <taxon>Ascomycota</taxon>
        <taxon>Pezizomycotina</taxon>
        <taxon>Eurotiomycetes</taxon>
        <taxon>Eurotiomycetidae</taxon>
        <taxon>Eurotiales</taxon>
        <taxon>Aspergillaceae</taxon>
        <taxon>Aspergillus</taxon>
        <taxon>Aspergillus subgen. Circumdati</taxon>
    </lineage>
</organism>